<organism evidence="1 2">
    <name type="scientific">Jilunia laotingensis</name>
    <dbReference type="NCBI Taxonomy" id="2763675"/>
    <lineage>
        <taxon>Bacteria</taxon>
        <taxon>Pseudomonadati</taxon>
        <taxon>Bacteroidota</taxon>
        <taxon>Bacteroidia</taxon>
        <taxon>Bacteroidales</taxon>
        <taxon>Bacteroidaceae</taxon>
        <taxon>Jilunia</taxon>
    </lineage>
</organism>
<dbReference type="EMBL" id="JACRTF010000001">
    <property type="protein sequence ID" value="MBC8593728.1"/>
    <property type="molecule type" value="Genomic_DNA"/>
</dbReference>
<comment type="caution">
    <text evidence="1">The sequence shown here is derived from an EMBL/GenBank/DDBJ whole genome shotgun (WGS) entry which is preliminary data.</text>
</comment>
<accession>A0A926IRH8</accession>
<gene>
    <name evidence="1" type="ORF">H8744_10815</name>
</gene>
<proteinExistence type="predicted"/>
<dbReference type="Proteomes" id="UP000651085">
    <property type="component" value="Unassembled WGS sequence"/>
</dbReference>
<evidence type="ECO:0000313" key="1">
    <source>
        <dbReference type="EMBL" id="MBC8593728.1"/>
    </source>
</evidence>
<reference evidence="1" key="1">
    <citation type="submission" date="2020-08" db="EMBL/GenBank/DDBJ databases">
        <title>Genome public.</title>
        <authorList>
            <person name="Liu C."/>
            <person name="Sun Q."/>
        </authorList>
    </citation>
    <scope>NUCLEOTIDE SEQUENCE</scope>
    <source>
        <strain evidence="1">N12</strain>
    </source>
</reference>
<evidence type="ECO:0000313" key="2">
    <source>
        <dbReference type="Proteomes" id="UP000651085"/>
    </source>
</evidence>
<sequence length="412" mass="46755">MKKLRTTFTSLITALLLTGCQKDIPMVSLGIDSQYRIDRMKSLILHPEFTGKRYTWNMKDRNGNDSLVTTDRDFIFVGITPGEYYLRLNIINEQNPVEHNVHITVEEENIAYSRYITKVYEYCPAPGQFINTIPPYETGNSAEDMREKAENSIKGTNDILVSLGGYGGYITFGFDHTVANVPGKKDFKILANAFYAEANPNPDAPESGGSCEPGIVMVSIDLNQNGLPDDEWYELAGSEYYKPETRHNYQITYHKPSPDKIPTPEEGTPITDNTYIQWETNSGEIGYISKNAYHFQDYYPKWIQEDNLTFTGTKLNNNAVDESGGKGSFYVLYAYDWGYVDNHPNDKEDKISFDIDWAVDREGNPVYLPGVDFIRVYTGVNQQCGWLGETSTEISRAEDLHVKDITNFTPNP</sequence>
<protein>
    <submittedName>
        <fullName evidence="1">Cell surface protein</fullName>
    </submittedName>
</protein>
<keyword evidence="2" id="KW-1185">Reference proteome</keyword>
<dbReference type="AlphaFoldDB" id="A0A926IRH8"/>
<name>A0A926IRH8_9BACT</name>
<dbReference type="RefSeq" id="WP_262434834.1">
    <property type="nucleotide sequence ID" value="NZ_JACRTF010000001.1"/>
</dbReference>
<dbReference type="PROSITE" id="PS51257">
    <property type="entry name" value="PROKAR_LIPOPROTEIN"/>
    <property type="match status" value="1"/>
</dbReference>